<evidence type="ECO:0000313" key="4">
    <source>
        <dbReference type="EMBL" id="STT92500.1"/>
    </source>
</evidence>
<evidence type="ECO:0000313" key="10">
    <source>
        <dbReference type="Proteomes" id="UP000254387"/>
    </source>
</evidence>
<name>A0A2X1QK35_KLEPN</name>
<evidence type="ECO:0000313" key="2">
    <source>
        <dbReference type="EMBL" id="SPX56675.1"/>
    </source>
</evidence>
<keyword evidence="1" id="KW-1133">Transmembrane helix</keyword>
<gene>
    <name evidence="5" type="ORF">NCTC5051_01604</name>
    <name evidence="4" type="ORF">NCTC5052_00877</name>
    <name evidence="6" type="ORF">NCTC5053_02210</name>
    <name evidence="3" type="ORF">NCTC9140_03142</name>
    <name evidence="2" type="ORF">NCTC9601_03884</name>
</gene>
<evidence type="ECO:0000313" key="6">
    <source>
        <dbReference type="EMBL" id="STV08525.1"/>
    </source>
</evidence>
<evidence type="ECO:0000313" key="5">
    <source>
        <dbReference type="EMBL" id="STU49351.1"/>
    </source>
</evidence>
<dbReference type="Proteomes" id="UP000254103">
    <property type="component" value="Unassembled WGS sequence"/>
</dbReference>
<evidence type="ECO:0000313" key="11">
    <source>
        <dbReference type="Proteomes" id="UP000254938"/>
    </source>
</evidence>
<dbReference type="EMBL" id="UGLJ01000002">
    <property type="protein sequence ID" value="STT92500.1"/>
    <property type="molecule type" value="Genomic_DNA"/>
</dbReference>
<dbReference type="Proteomes" id="UP000254141">
    <property type="component" value="Unassembled WGS sequence"/>
</dbReference>
<reference evidence="7 8" key="1">
    <citation type="submission" date="2018-06" db="EMBL/GenBank/DDBJ databases">
        <authorList>
            <consortium name="Pathogen Informatics"/>
            <person name="Doyle S."/>
        </authorList>
    </citation>
    <scope>NUCLEOTIDE SEQUENCE [LARGE SCALE GENOMIC DNA]</scope>
    <source>
        <strain evidence="5 9">NCTC5051</strain>
        <strain evidence="4 8">NCTC5052</strain>
        <strain evidence="6 10">NCTC5053</strain>
        <strain evidence="3 11">NCTC9140</strain>
        <strain evidence="2 7">NCTC9601</strain>
    </source>
</reference>
<evidence type="ECO:0000313" key="8">
    <source>
        <dbReference type="Proteomes" id="UP000254103"/>
    </source>
</evidence>
<feature type="transmembrane region" description="Helical" evidence="1">
    <location>
        <begin position="12"/>
        <end position="39"/>
    </location>
</feature>
<protein>
    <submittedName>
        <fullName evidence="2">Uncharacterized protein</fullName>
    </submittedName>
</protein>
<evidence type="ECO:0000313" key="9">
    <source>
        <dbReference type="Proteomes" id="UP000254141"/>
    </source>
</evidence>
<dbReference type="RefSeq" id="WP_129111251.1">
    <property type="nucleotide sequence ID" value="NZ_BIGV01000001.1"/>
</dbReference>
<evidence type="ECO:0000313" key="7">
    <source>
        <dbReference type="Proteomes" id="UP000251123"/>
    </source>
</evidence>
<dbReference type="AlphaFoldDB" id="A0A2X1QK35"/>
<dbReference type="Proteomes" id="UP000254387">
    <property type="component" value="Unassembled WGS sequence"/>
</dbReference>
<accession>A0A2X1QK35</accession>
<dbReference type="Proteomes" id="UP000254938">
    <property type="component" value="Unassembled WGS sequence"/>
</dbReference>
<evidence type="ECO:0000256" key="1">
    <source>
        <dbReference type="SAM" id="Phobius"/>
    </source>
</evidence>
<dbReference type="EMBL" id="UASN01000021">
    <property type="protein sequence ID" value="SPX56675.1"/>
    <property type="molecule type" value="Genomic_DNA"/>
</dbReference>
<organism evidence="2 7">
    <name type="scientific">Klebsiella pneumoniae</name>
    <dbReference type="NCBI Taxonomy" id="573"/>
    <lineage>
        <taxon>Bacteria</taxon>
        <taxon>Pseudomonadati</taxon>
        <taxon>Pseudomonadota</taxon>
        <taxon>Gammaproteobacteria</taxon>
        <taxon>Enterobacterales</taxon>
        <taxon>Enterobacteriaceae</taxon>
        <taxon>Klebsiella/Raoultella group</taxon>
        <taxon>Klebsiella</taxon>
        <taxon>Klebsiella pneumoniae complex</taxon>
    </lineage>
</organism>
<dbReference type="EMBL" id="UGLU01000001">
    <property type="protein sequence ID" value="STU49351.1"/>
    <property type="molecule type" value="Genomic_DNA"/>
</dbReference>
<proteinExistence type="predicted"/>
<evidence type="ECO:0000313" key="3">
    <source>
        <dbReference type="EMBL" id="STS81405.1"/>
    </source>
</evidence>
<dbReference type="EMBL" id="UGMN01000004">
    <property type="protein sequence ID" value="STV08525.1"/>
    <property type="molecule type" value="Genomic_DNA"/>
</dbReference>
<dbReference type="Proteomes" id="UP000251123">
    <property type="component" value="Unassembled WGS sequence"/>
</dbReference>
<keyword evidence="1" id="KW-0472">Membrane</keyword>
<sequence length="154" mass="16954">MNKTSSLASGGVAVAAIIALKLFAKTAIFASLFGGAAVAKNMYESSVMKVKGEVEAFNKKNPSEPIYMYEDKKELVFNDVITDVSDSDVKNASQDVLSNVKESMKKDDVNFIEKNKDSASNYFLIKHGWTETHKVKTKNDALIVSYKVNDTDLD</sequence>
<dbReference type="EMBL" id="UGKQ01000007">
    <property type="protein sequence ID" value="STS81405.1"/>
    <property type="molecule type" value="Genomic_DNA"/>
</dbReference>
<keyword evidence="1" id="KW-0812">Transmembrane</keyword>